<evidence type="ECO:0000313" key="7">
    <source>
        <dbReference type="EMBL" id="ELP84461.1"/>
    </source>
</evidence>
<dbReference type="Gene3D" id="3.30.70.20">
    <property type="match status" value="1"/>
</dbReference>
<evidence type="ECO:0000256" key="1">
    <source>
        <dbReference type="ARBA" id="ARBA00001917"/>
    </source>
</evidence>
<proteinExistence type="inferred from homology"/>
<keyword evidence="8" id="KW-1185">Reference proteome</keyword>
<dbReference type="OrthoDB" id="24785at2759"/>
<dbReference type="InterPro" id="IPR017896">
    <property type="entry name" value="4Fe4S_Fe-S-bd"/>
</dbReference>
<dbReference type="Gene3D" id="3.40.109.10">
    <property type="entry name" value="NADH Oxidase"/>
    <property type="match status" value="1"/>
</dbReference>
<evidence type="ECO:0000256" key="4">
    <source>
        <dbReference type="ARBA" id="ARBA00022643"/>
    </source>
</evidence>
<dbReference type="GeneID" id="14883474"/>
<dbReference type="SUPFAM" id="SSF54862">
    <property type="entry name" value="4Fe-4S ferredoxins"/>
    <property type="match status" value="1"/>
</dbReference>
<sequence length="257" mass="28321">MSQIKVDTSKCVGCGLCCKECMCCVLKLESGKVYVDPENAKKCMACAHCVSLCPHQALSFNNQPVVPLPKSHETVEDALHTRRSVRNFKGALTEEQLKELFAITSFCPSACNLRPVKLAVINRPKMTELISVLAKQVAESNDPQIPSFFKGACKLQEKFDVIGRGAPHMIVAYSDGGDEWSHDDGCIMLTQIEMYAVSKGYGTYWCGFMKGLLTPPGAMDLLGLKGKKCIECLGLGIPDTHYVNMIQREQTEVTYIN</sequence>
<evidence type="ECO:0000256" key="5">
    <source>
        <dbReference type="ARBA" id="ARBA00023002"/>
    </source>
</evidence>
<dbReference type="PROSITE" id="PS00198">
    <property type="entry name" value="4FE4S_FER_1"/>
    <property type="match status" value="1"/>
</dbReference>
<dbReference type="PANTHER" id="PTHR43673:SF2">
    <property type="entry name" value="NITROREDUCTASE"/>
    <property type="match status" value="1"/>
</dbReference>
<keyword evidence="4" id="KW-0288">FMN</keyword>
<reference evidence="7 8" key="1">
    <citation type="submission" date="2012-10" db="EMBL/GenBank/DDBJ databases">
        <authorList>
            <person name="Zafar N."/>
            <person name="Inman J."/>
            <person name="Hall N."/>
            <person name="Lorenzi H."/>
            <person name="Caler E."/>
        </authorList>
    </citation>
    <scope>NUCLEOTIDE SEQUENCE [LARGE SCALE GENOMIC DNA]</scope>
    <source>
        <strain evidence="7 8">IP1</strain>
    </source>
</reference>
<dbReference type="VEuPathDB" id="AmoebaDB:EIN_168260"/>
<dbReference type="RefSeq" id="XP_004183807.1">
    <property type="nucleotide sequence ID" value="XM_004183759.1"/>
</dbReference>
<comment type="cofactor">
    <cofactor evidence="1">
        <name>FMN</name>
        <dbReference type="ChEBI" id="CHEBI:58210"/>
    </cofactor>
</comment>
<dbReference type="SUPFAM" id="SSF55469">
    <property type="entry name" value="FMN-dependent nitroreductase-like"/>
    <property type="match status" value="1"/>
</dbReference>
<feature type="domain" description="4Fe-4S ferredoxin-type" evidence="6">
    <location>
        <begin position="31"/>
        <end position="63"/>
    </location>
</feature>
<keyword evidence="5" id="KW-0560">Oxidoreductase</keyword>
<dbReference type="InterPro" id="IPR017900">
    <property type="entry name" value="4Fe4S_Fe_S_CS"/>
</dbReference>
<evidence type="ECO:0000259" key="6">
    <source>
        <dbReference type="PROSITE" id="PS51379"/>
    </source>
</evidence>
<feature type="domain" description="4Fe-4S ferredoxin-type" evidence="6">
    <location>
        <begin position="2"/>
        <end position="21"/>
    </location>
</feature>
<protein>
    <recommendedName>
        <fullName evidence="6">4Fe-4S ferredoxin-type domain-containing protein</fullName>
    </recommendedName>
</protein>
<keyword evidence="3" id="KW-0285">Flavoprotein</keyword>
<dbReference type="PANTHER" id="PTHR43673">
    <property type="entry name" value="NAD(P)H NITROREDUCTASE YDGI-RELATED"/>
    <property type="match status" value="1"/>
</dbReference>
<dbReference type="Pfam" id="PF00881">
    <property type="entry name" value="Nitroreductase"/>
    <property type="match status" value="1"/>
</dbReference>
<dbReference type="EMBL" id="KB207112">
    <property type="protein sequence ID" value="ELP84461.1"/>
    <property type="molecule type" value="Genomic_DNA"/>
</dbReference>
<dbReference type="PROSITE" id="PS51379">
    <property type="entry name" value="4FE4S_FER_2"/>
    <property type="match status" value="2"/>
</dbReference>
<gene>
    <name evidence="7" type="ORF">EIN_168260</name>
</gene>
<evidence type="ECO:0000313" key="8">
    <source>
        <dbReference type="Proteomes" id="UP000014680"/>
    </source>
</evidence>
<organism evidence="7 8">
    <name type="scientific">Entamoeba invadens IP1</name>
    <dbReference type="NCBI Taxonomy" id="370355"/>
    <lineage>
        <taxon>Eukaryota</taxon>
        <taxon>Amoebozoa</taxon>
        <taxon>Evosea</taxon>
        <taxon>Archamoebae</taxon>
        <taxon>Mastigamoebida</taxon>
        <taxon>Entamoebidae</taxon>
        <taxon>Entamoeba</taxon>
    </lineage>
</organism>
<dbReference type="OMA" id="ICRNAPH"/>
<evidence type="ECO:0000256" key="2">
    <source>
        <dbReference type="ARBA" id="ARBA00007118"/>
    </source>
</evidence>
<evidence type="ECO:0000256" key="3">
    <source>
        <dbReference type="ARBA" id="ARBA00022630"/>
    </source>
</evidence>
<accession>A0A0A1TVN4</accession>
<dbReference type="GO" id="GO:0016491">
    <property type="term" value="F:oxidoreductase activity"/>
    <property type="evidence" value="ECO:0007669"/>
    <property type="project" value="UniProtKB-KW"/>
</dbReference>
<dbReference type="InterPro" id="IPR000415">
    <property type="entry name" value="Nitroreductase-like"/>
</dbReference>
<dbReference type="AlphaFoldDB" id="A0A0A1TVN4"/>
<dbReference type="KEGG" id="eiv:EIN_168260"/>
<dbReference type="InterPro" id="IPR029479">
    <property type="entry name" value="Nitroreductase"/>
</dbReference>
<comment type="similarity">
    <text evidence="2">Belongs to the nitroreductase family.</text>
</comment>
<dbReference type="Proteomes" id="UP000014680">
    <property type="component" value="Unassembled WGS sequence"/>
</dbReference>
<name>A0A0A1TVN4_ENTIV</name>